<evidence type="ECO:0000256" key="1">
    <source>
        <dbReference type="SAM" id="Phobius"/>
    </source>
</evidence>
<name>A0A4C1U3J0_EUMVA</name>
<feature type="domain" description="Acyltransferase 3" evidence="2">
    <location>
        <begin position="187"/>
        <end position="299"/>
    </location>
</feature>
<keyword evidence="4" id="KW-1185">Reference proteome</keyword>
<dbReference type="GO" id="GO:0016747">
    <property type="term" value="F:acyltransferase activity, transferring groups other than amino-acyl groups"/>
    <property type="evidence" value="ECO:0007669"/>
    <property type="project" value="InterPro"/>
</dbReference>
<dbReference type="OrthoDB" id="10265389at2759"/>
<dbReference type="InterPro" id="IPR052728">
    <property type="entry name" value="O2_lipid_transport_reg"/>
</dbReference>
<dbReference type="Pfam" id="PF01757">
    <property type="entry name" value="Acyl_transf_3"/>
    <property type="match status" value="1"/>
</dbReference>
<feature type="transmembrane region" description="Helical" evidence="1">
    <location>
        <begin position="233"/>
        <end position="253"/>
    </location>
</feature>
<comment type="caution">
    <text evidence="3">The sequence shown here is derived from an EMBL/GenBank/DDBJ whole genome shotgun (WGS) entry which is preliminary data.</text>
</comment>
<protein>
    <recommendedName>
        <fullName evidence="2">Acyltransferase 3 domain-containing protein</fullName>
    </recommendedName>
</protein>
<organism evidence="3 4">
    <name type="scientific">Eumeta variegata</name>
    <name type="common">Bagworm moth</name>
    <name type="synonym">Eumeta japonica</name>
    <dbReference type="NCBI Taxonomy" id="151549"/>
    <lineage>
        <taxon>Eukaryota</taxon>
        <taxon>Metazoa</taxon>
        <taxon>Ecdysozoa</taxon>
        <taxon>Arthropoda</taxon>
        <taxon>Hexapoda</taxon>
        <taxon>Insecta</taxon>
        <taxon>Pterygota</taxon>
        <taxon>Neoptera</taxon>
        <taxon>Endopterygota</taxon>
        <taxon>Lepidoptera</taxon>
        <taxon>Glossata</taxon>
        <taxon>Ditrysia</taxon>
        <taxon>Tineoidea</taxon>
        <taxon>Psychidae</taxon>
        <taxon>Oiketicinae</taxon>
        <taxon>Eumeta</taxon>
    </lineage>
</organism>
<evidence type="ECO:0000313" key="3">
    <source>
        <dbReference type="EMBL" id="GBP20828.1"/>
    </source>
</evidence>
<proteinExistence type="predicted"/>
<evidence type="ECO:0000259" key="2">
    <source>
        <dbReference type="Pfam" id="PF01757"/>
    </source>
</evidence>
<dbReference type="PANTHER" id="PTHR11161:SF22">
    <property type="entry name" value="ACYLTRANSFERASE 3 DOMAIN-CONTAINING PROTEIN-RELATED"/>
    <property type="match status" value="1"/>
</dbReference>
<feature type="transmembrane region" description="Helical" evidence="1">
    <location>
        <begin position="192"/>
        <end position="213"/>
    </location>
</feature>
<sequence length="445" mass="48078">MPQLFRLDDYDACLSRPTGAYCVGSFELTDDGRSPLMRLMKRYSANWVDRFNHTRLHRGVCVTASCAPALATDGYQDLPKRFARCINASVWATHRLHARLQHLAYCRTGAERTARLAAPLTPGQLAFSALAAALLALSVLSTACDLLLPADHPHRKHGTWMLAWSVPRAWRALAARPARAALDLSACDGLRVVCMLCVIVEHVCWLAVTAYVATPRFSETTRRAGDAIMMVNSSLVVQVFFVLSSFFLALKLLQQARAGPMPITVLVSTLVNRLIRISPAYWLIVGYAGTWWVRAGDGPLWTPLVEREADACTHKWWAQLLYLEQCCADGRALPHSDVVPGRHAAVRVGCCSDDCAGTLGPWTRARGVGGAVGGGSSGAAGGGVCVAATTQSGSPPTGGSACTVCRRPDVRTTLSISARQCTERASWLTGGARALPHHRCRCTFP</sequence>
<dbReference type="PANTHER" id="PTHR11161">
    <property type="entry name" value="O-ACYLTRANSFERASE"/>
    <property type="match status" value="1"/>
</dbReference>
<dbReference type="Proteomes" id="UP000299102">
    <property type="component" value="Unassembled WGS sequence"/>
</dbReference>
<gene>
    <name evidence="3" type="ORF">EVAR_14554_1</name>
</gene>
<dbReference type="EMBL" id="BGZK01000122">
    <property type="protein sequence ID" value="GBP20828.1"/>
    <property type="molecule type" value="Genomic_DNA"/>
</dbReference>
<dbReference type="AlphaFoldDB" id="A0A4C1U3J0"/>
<dbReference type="InterPro" id="IPR002656">
    <property type="entry name" value="Acyl_transf_3_dom"/>
</dbReference>
<keyword evidence="1" id="KW-0812">Transmembrane</keyword>
<keyword evidence="1" id="KW-1133">Transmembrane helix</keyword>
<accession>A0A4C1U3J0</accession>
<evidence type="ECO:0000313" key="4">
    <source>
        <dbReference type="Proteomes" id="UP000299102"/>
    </source>
</evidence>
<reference evidence="3 4" key="1">
    <citation type="journal article" date="2019" name="Commun. Biol.">
        <title>The bagworm genome reveals a unique fibroin gene that provides high tensile strength.</title>
        <authorList>
            <person name="Kono N."/>
            <person name="Nakamura H."/>
            <person name="Ohtoshi R."/>
            <person name="Tomita M."/>
            <person name="Numata K."/>
            <person name="Arakawa K."/>
        </authorList>
    </citation>
    <scope>NUCLEOTIDE SEQUENCE [LARGE SCALE GENOMIC DNA]</scope>
</reference>
<keyword evidence="1" id="KW-0472">Membrane</keyword>